<reference evidence="2" key="2">
    <citation type="submission" date="2021-01" db="UniProtKB">
        <authorList>
            <consortium name="EnsemblPlants"/>
        </authorList>
    </citation>
    <scope>IDENTIFICATION</scope>
</reference>
<dbReference type="PANTHER" id="PTHR33116">
    <property type="entry name" value="REVERSE TRANSCRIPTASE ZINC-BINDING DOMAIN-CONTAINING PROTEIN-RELATED-RELATED"/>
    <property type="match status" value="1"/>
</dbReference>
<organism evidence="2 3">
    <name type="scientific">Quercus lobata</name>
    <name type="common">Valley oak</name>
    <dbReference type="NCBI Taxonomy" id="97700"/>
    <lineage>
        <taxon>Eukaryota</taxon>
        <taxon>Viridiplantae</taxon>
        <taxon>Streptophyta</taxon>
        <taxon>Embryophyta</taxon>
        <taxon>Tracheophyta</taxon>
        <taxon>Spermatophyta</taxon>
        <taxon>Magnoliopsida</taxon>
        <taxon>eudicotyledons</taxon>
        <taxon>Gunneridae</taxon>
        <taxon>Pentapetalae</taxon>
        <taxon>rosids</taxon>
        <taxon>fabids</taxon>
        <taxon>Fagales</taxon>
        <taxon>Fagaceae</taxon>
        <taxon>Quercus</taxon>
    </lineage>
</organism>
<dbReference type="Proteomes" id="UP000594261">
    <property type="component" value="Chromosome 3"/>
</dbReference>
<evidence type="ECO:0000259" key="1">
    <source>
        <dbReference type="Pfam" id="PF13966"/>
    </source>
</evidence>
<dbReference type="Gramene" id="QL03p059859:mrna">
    <property type="protein sequence ID" value="QL03p059859:mrna"/>
    <property type="gene ID" value="QL03p059859"/>
</dbReference>
<dbReference type="InParanoid" id="A0A7N2L9C5"/>
<name>A0A7N2L9C5_QUELO</name>
<dbReference type="AlphaFoldDB" id="A0A7N2L9C5"/>
<proteinExistence type="predicted"/>
<keyword evidence="3" id="KW-1185">Reference proteome</keyword>
<reference evidence="2 3" key="1">
    <citation type="journal article" date="2016" name="G3 (Bethesda)">
        <title>First Draft Assembly and Annotation of the Genome of a California Endemic Oak Quercus lobata Nee (Fagaceae).</title>
        <authorList>
            <person name="Sork V.L."/>
            <person name="Fitz-Gibbon S.T."/>
            <person name="Puiu D."/>
            <person name="Crepeau M."/>
            <person name="Gugger P.F."/>
            <person name="Sherman R."/>
            <person name="Stevens K."/>
            <person name="Langley C.H."/>
            <person name="Pellegrini M."/>
            <person name="Salzberg S.L."/>
        </authorList>
    </citation>
    <scope>NUCLEOTIDE SEQUENCE [LARGE SCALE GENOMIC DNA]</scope>
    <source>
        <strain evidence="2 3">cv. SW786</strain>
    </source>
</reference>
<dbReference type="InterPro" id="IPR026960">
    <property type="entry name" value="RVT-Znf"/>
</dbReference>
<evidence type="ECO:0000313" key="2">
    <source>
        <dbReference type="EnsemblPlants" id="QL03p059859:mrna"/>
    </source>
</evidence>
<accession>A0A7N2L9C5</accession>
<dbReference type="PANTHER" id="PTHR33116:SF86">
    <property type="entry name" value="REVERSE TRANSCRIPTASE DOMAIN-CONTAINING PROTEIN"/>
    <property type="match status" value="1"/>
</dbReference>
<dbReference type="EMBL" id="LRBV02000003">
    <property type="status" value="NOT_ANNOTATED_CDS"/>
    <property type="molecule type" value="Genomic_DNA"/>
</dbReference>
<dbReference type="EnsemblPlants" id="QL03p059859:mrna">
    <property type="protein sequence ID" value="QL03p059859:mrna"/>
    <property type="gene ID" value="QL03p059859"/>
</dbReference>
<sequence>MPSQNPSGQSGSTSNKYLGVQFKLRGNRVADFQFLIDKLKAKLQGWKMKLLSQAGRTTLIAFILQSLPLYSFSCFKVPDHVCNKMDSIVRAFWWGHEHGEKKLHLLNWDRISQPKGRGGLGIKKFKYMNQAILNKQYGRICHNPQSLLAKTFKARGISSIKLCPLCNEEEESHTHLFLHCPFARACWHGSTLALHTSEFINLSVQQWLKHLLSRDIQNGSDTMNFLQDVFVILWIIWTYRNRVVHQGLSPNPVEVILIAQNFSYRYRDSLSRCSTSADREGRCTRSEGQSAAGDWQLIIKIAGVRSRRPYRNGTAYEALTIQGERVFFGVNSSNARTSIGALLEAVVEAGMAAKDQGFHHVLYLTDSRKLLQTFKMKTASDWLDSTRLADLSFLSTSGFHCDMLCVPHVVVKESWTVAKLATREPIHFCWVSPIAAGMM</sequence>
<evidence type="ECO:0000313" key="3">
    <source>
        <dbReference type="Proteomes" id="UP000594261"/>
    </source>
</evidence>
<feature type="domain" description="Reverse transcriptase zinc-binding" evidence="1">
    <location>
        <begin position="147"/>
        <end position="187"/>
    </location>
</feature>
<dbReference type="Pfam" id="PF13966">
    <property type="entry name" value="zf-RVT"/>
    <property type="match status" value="1"/>
</dbReference>
<protein>
    <recommendedName>
        <fullName evidence="1">Reverse transcriptase zinc-binding domain-containing protein</fullName>
    </recommendedName>
</protein>